<protein>
    <submittedName>
        <fullName evidence="4">Acyl-CoA synthetase (AMP-forming)/AMP-acid ligase II</fullName>
    </submittedName>
</protein>
<dbReference type="PANTHER" id="PTHR43352">
    <property type="entry name" value="ACETYL-COA SYNTHETASE"/>
    <property type="match status" value="1"/>
</dbReference>
<proteinExistence type="predicted"/>
<name>A0A4R1YQX1_9RHOB</name>
<organism evidence="4 5">
    <name type="scientific">Rhodovulum steppense</name>
    <dbReference type="NCBI Taxonomy" id="540251"/>
    <lineage>
        <taxon>Bacteria</taxon>
        <taxon>Pseudomonadati</taxon>
        <taxon>Pseudomonadota</taxon>
        <taxon>Alphaproteobacteria</taxon>
        <taxon>Rhodobacterales</taxon>
        <taxon>Paracoccaceae</taxon>
        <taxon>Rhodovulum</taxon>
    </lineage>
</organism>
<feature type="domain" description="AMP-binding enzyme C-terminal" evidence="3">
    <location>
        <begin position="420"/>
        <end position="492"/>
    </location>
</feature>
<dbReference type="SUPFAM" id="SSF56801">
    <property type="entry name" value="Acetyl-CoA synthetase-like"/>
    <property type="match status" value="1"/>
</dbReference>
<keyword evidence="1 4" id="KW-0436">Ligase</keyword>
<dbReference type="InterPro" id="IPR020845">
    <property type="entry name" value="AMP-binding_CS"/>
</dbReference>
<dbReference type="GO" id="GO:0044550">
    <property type="term" value="P:secondary metabolite biosynthetic process"/>
    <property type="evidence" value="ECO:0007669"/>
    <property type="project" value="TreeGrafter"/>
</dbReference>
<dbReference type="Pfam" id="PF00501">
    <property type="entry name" value="AMP-binding"/>
    <property type="match status" value="1"/>
</dbReference>
<evidence type="ECO:0000313" key="4">
    <source>
        <dbReference type="EMBL" id="TCM81511.1"/>
    </source>
</evidence>
<gene>
    <name evidence="4" type="ORF">EV216_11854</name>
</gene>
<dbReference type="AlphaFoldDB" id="A0A4R1YQX1"/>
<feature type="domain" description="AMP-dependent synthetase/ligase" evidence="2">
    <location>
        <begin position="27"/>
        <end position="370"/>
    </location>
</feature>
<dbReference type="GO" id="GO:0016878">
    <property type="term" value="F:acid-thiol ligase activity"/>
    <property type="evidence" value="ECO:0007669"/>
    <property type="project" value="TreeGrafter"/>
</dbReference>
<dbReference type="RefSeq" id="WP_132695886.1">
    <property type="nucleotide sequence ID" value="NZ_SLVM01000018.1"/>
</dbReference>
<reference evidence="4 5" key="1">
    <citation type="submission" date="2019-03" db="EMBL/GenBank/DDBJ databases">
        <title>Genomic Encyclopedia of Type Strains, Phase IV (KMG-IV): sequencing the most valuable type-strain genomes for metagenomic binning, comparative biology and taxonomic classification.</title>
        <authorList>
            <person name="Goeker M."/>
        </authorList>
    </citation>
    <scope>NUCLEOTIDE SEQUENCE [LARGE SCALE GENOMIC DNA]</scope>
    <source>
        <strain evidence="4 5">DSM 21153</strain>
    </source>
</reference>
<dbReference type="InterPro" id="IPR042099">
    <property type="entry name" value="ANL_N_sf"/>
</dbReference>
<dbReference type="Gene3D" id="3.30.300.30">
    <property type="match status" value="1"/>
</dbReference>
<dbReference type="OrthoDB" id="9803968at2"/>
<dbReference type="Proteomes" id="UP000295277">
    <property type="component" value="Unassembled WGS sequence"/>
</dbReference>
<dbReference type="InterPro" id="IPR045851">
    <property type="entry name" value="AMP-bd_C_sf"/>
</dbReference>
<dbReference type="EMBL" id="SLVM01000018">
    <property type="protein sequence ID" value="TCM81511.1"/>
    <property type="molecule type" value="Genomic_DNA"/>
</dbReference>
<dbReference type="Gene3D" id="3.40.50.12780">
    <property type="entry name" value="N-terminal domain of ligase-like"/>
    <property type="match status" value="1"/>
</dbReference>
<evidence type="ECO:0000259" key="2">
    <source>
        <dbReference type="Pfam" id="PF00501"/>
    </source>
</evidence>
<dbReference type="Pfam" id="PF13193">
    <property type="entry name" value="AMP-binding_C"/>
    <property type="match status" value="1"/>
</dbReference>
<keyword evidence="5" id="KW-1185">Reference proteome</keyword>
<dbReference type="InterPro" id="IPR000873">
    <property type="entry name" value="AMP-dep_synth/lig_dom"/>
</dbReference>
<comment type="caution">
    <text evidence="4">The sequence shown here is derived from an EMBL/GenBank/DDBJ whole genome shotgun (WGS) entry which is preliminary data.</text>
</comment>
<dbReference type="InterPro" id="IPR025110">
    <property type="entry name" value="AMP-bd_C"/>
</dbReference>
<evidence type="ECO:0000313" key="5">
    <source>
        <dbReference type="Proteomes" id="UP000295277"/>
    </source>
</evidence>
<evidence type="ECO:0000259" key="3">
    <source>
        <dbReference type="Pfam" id="PF13193"/>
    </source>
</evidence>
<evidence type="ECO:0000256" key="1">
    <source>
        <dbReference type="ARBA" id="ARBA00022598"/>
    </source>
</evidence>
<sequence>MRAIFDEGAPPPCPAPFNLAAHVLAPAACTPEKVALAVIGPHGAERWSYARLEAAVRGLAAGLAQMGLAPGARVLLRLGNGVEFPIGFLGAIAAGLVPVPTSALLTTPEITKLAAEIEPAVILAGPGVALPADCAAPVLDLDAQRALHEHAPAGYALGDPDRPAYVVYTSGTSGNPRGVIHAHRAVWARRMMWEGWYGLTPEDRLLHAGAFNWTYTLGTGLLDPWSIGATALIPAPGVRPAQLPLLLKRFDATIFAAAPGVYRQMLRDYPHLVLPKLRHGLSAGEKMPEATRAAWAETTGTFVYEALGMSECSTFVSGSPARPAPLPSSGYPQPGRRVAVLGPDLEPVQRGEPGQLAVSRRDPGLMLGYLKAEAETAARFHGEWFLTGDMVEMAADGAITYLGRDDDMLNAGGVRVSPLEVERALMEHPAIHEVAATEIAIKADTSVIAAFYTGEALAEDQLAAFAAERLARYKQPRLYVHMDDLPKNPNGKLNRRQIRASYEAGHGPA</sequence>
<dbReference type="PROSITE" id="PS00455">
    <property type="entry name" value="AMP_BINDING"/>
    <property type="match status" value="1"/>
</dbReference>
<dbReference type="PANTHER" id="PTHR43352:SF1">
    <property type="entry name" value="ANTHRANILATE--COA LIGASE"/>
    <property type="match status" value="1"/>
</dbReference>
<accession>A0A4R1YQX1</accession>